<dbReference type="STRING" id="69974.MPLDJ20_20528"/>
<name>A0A090DIV2_MESPL</name>
<dbReference type="GO" id="GO:0006355">
    <property type="term" value="P:regulation of DNA-templated transcription"/>
    <property type="evidence" value="ECO:0007669"/>
    <property type="project" value="InterPro"/>
</dbReference>
<dbReference type="SUPFAM" id="SSF46894">
    <property type="entry name" value="C-terminal effector domain of the bipartite response regulators"/>
    <property type="match status" value="1"/>
</dbReference>
<sequence length="383" mass="41186">MVFRACPARIVVSAPFPMAAMIDLIETIYEAAFVPERWNAVLQKASGLSNAASAQVFFFSDDGPPRGTTLDNLRPLFDEFIKGDFWKFCDSVQKMCGLQPASFVRVDDFLSPDEIKRDPARIMLREFGIGAHLCTAIPMPTGELATFVFQKWIRDGGFAQPEIDGLDALRPHLARASLVAGRLRVERAVAATSALDLLGFPAAVLSANGRVMATNRHLDRLDTAFLPVAYGGLAIADRDANRLFQLAVTGMNRADNAIGSIPVPGIGGEAPFVVHLLPLRRSAHDIFGNADILVLATPVKPSALVPSASLLNALFDLTPAEARLAADLAAGFTLAETAARGGVTVKSARTYLERVFQKTGTHQQSQLVAMLKTLQPLASLPPQ</sequence>
<dbReference type="InterPro" id="IPR036388">
    <property type="entry name" value="WH-like_DNA-bd_sf"/>
</dbReference>
<dbReference type="Proteomes" id="UP000045285">
    <property type="component" value="Unassembled WGS sequence"/>
</dbReference>
<dbReference type="AlphaFoldDB" id="A0A090DIV2"/>
<gene>
    <name evidence="2" type="ORF">MPL3356_150028</name>
</gene>
<organism evidence="2 3">
    <name type="scientific">Mesorhizobium plurifarium</name>
    <dbReference type="NCBI Taxonomy" id="69974"/>
    <lineage>
        <taxon>Bacteria</taxon>
        <taxon>Pseudomonadati</taxon>
        <taxon>Pseudomonadota</taxon>
        <taxon>Alphaproteobacteria</taxon>
        <taxon>Hyphomicrobiales</taxon>
        <taxon>Phyllobacteriaceae</taxon>
        <taxon>Mesorhizobium</taxon>
    </lineage>
</organism>
<dbReference type="InterPro" id="IPR000792">
    <property type="entry name" value="Tscrpt_reg_LuxR_C"/>
</dbReference>
<proteinExistence type="predicted"/>
<evidence type="ECO:0000259" key="1">
    <source>
        <dbReference type="SMART" id="SM00421"/>
    </source>
</evidence>
<evidence type="ECO:0000313" key="2">
    <source>
        <dbReference type="EMBL" id="CDX13708.1"/>
    </source>
</evidence>
<protein>
    <submittedName>
        <fullName evidence="2">Regulatory protein LuxR</fullName>
    </submittedName>
</protein>
<accession>A0A090DIV2</accession>
<dbReference type="SMART" id="SM00421">
    <property type="entry name" value="HTH_LUXR"/>
    <property type="match status" value="1"/>
</dbReference>
<dbReference type="InterPro" id="IPR016032">
    <property type="entry name" value="Sig_transdc_resp-reg_C-effctor"/>
</dbReference>
<dbReference type="GO" id="GO:0003677">
    <property type="term" value="F:DNA binding"/>
    <property type="evidence" value="ECO:0007669"/>
    <property type="project" value="InterPro"/>
</dbReference>
<feature type="domain" description="HTH luxR-type" evidence="1">
    <location>
        <begin position="314"/>
        <end position="371"/>
    </location>
</feature>
<dbReference type="EMBL" id="CCMZ01000007">
    <property type="protein sequence ID" value="CDX13708.1"/>
    <property type="molecule type" value="Genomic_DNA"/>
</dbReference>
<keyword evidence="3" id="KW-1185">Reference proteome</keyword>
<evidence type="ECO:0000313" key="3">
    <source>
        <dbReference type="Proteomes" id="UP000045285"/>
    </source>
</evidence>
<reference evidence="3" key="1">
    <citation type="submission" date="2014-08" db="EMBL/GenBank/DDBJ databases">
        <authorList>
            <person name="Moulin L."/>
        </authorList>
    </citation>
    <scope>NUCLEOTIDE SEQUENCE [LARGE SCALE GENOMIC DNA]</scope>
</reference>
<dbReference type="Gene3D" id="1.10.10.10">
    <property type="entry name" value="Winged helix-like DNA-binding domain superfamily/Winged helix DNA-binding domain"/>
    <property type="match status" value="1"/>
</dbReference>